<feature type="repeat" description="ANK" evidence="1">
    <location>
        <begin position="266"/>
        <end position="298"/>
    </location>
</feature>
<organism evidence="2 3">
    <name type="scientific">Granulicella aggregans</name>
    <dbReference type="NCBI Taxonomy" id="474949"/>
    <lineage>
        <taxon>Bacteria</taxon>
        <taxon>Pseudomonadati</taxon>
        <taxon>Acidobacteriota</taxon>
        <taxon>Terriglobia</taxon>
        <taxon>Terriglobales</taxon>
        <taxon>Acidobacteriaceae</taxon>
        <taxon>Granulicella</taxon>
    </lineage>
</organism>
<dbReference type="InterPro" id="IPR039323">
    <property type="entry name" value="ANKRD_45/46/60"/>
</dbReference>
<dbReference type="PANTHER" id="PTHR22677:SF4">
    <property type="entry name" value="USHER SYNDROME TYPE-1G PROTEIN-LIKE PROTEIN"/>
    <property type="match status" value="1"/>
</dbReference>
<evidence type="ECO:0000256" key="1">
    <source>
        <dbReference type="PROSITE-ProRule" id="PRU00023"/>
    </source>
</evidence>
<dbReference type="Proteomes" id="UP000540989">
    <property type="component" value="Unassembled WGS sequence"/>
</dbReference>
<dbReference type="EMBL" id="JACHIP010000037">
    <property type="protein sequence ID" value="MBB5061333.1"/>
    <property type="molecule type" value="Genomic_DNA"/>
</dbReference>
<keyword evidence="1" id="KW-0040">ANK repeat</keyword>
<reference evidence="2 3" key="1">
    <citation type="submission" date="2020-08" db="EMBL/GenBank/DDBJ databases">
        <title>Genomic Encyclopedia of Type Strains, Phase IV (KMG-V): Genome sequencing to study the core and pangenomes of soil and plant-associated prokaryotes.</title>
        <authorList>
            <person name="Whitman W."/>
        </authorList>
    </citation>
    <scope>NUCLEOTIDE SEQUENCE [LARGE SCALE GENOMIC DNA]</scope>
    <source>
        <strain evidence="2 3">M8UP14</strain>
    </source>
</reference>
<dbReference type="InterPro" id="IPR002110">
    <property type="entry name" value="Ankyrin_rpt"/>
</dbReference>
<dbReference type="RefSeq" id="WP_184224171.1">
    <property type="nucleotide sequence ID" value="NZ_JACHIP010000037.1"/>
</dbReference>
<feature type="repeat" description="ANK" evidence="1">
    <location>
        <begin position="303"/>
        <end position="335"/>
    </location>
</feature>
<dbReference type="Pfam" id="PF12796">
    <property type="entry name" value="Ank_2"/>
    <property type="match status" value="1"/>
</dbReference>
<evidence type="ECO:0000313" key="3">
    <source>
        <dbReference type="Proteomes" id="UP000540989"/>
    </source>
</evidence>
<accession>A0A7W7ZKB9</accession>
<dbReference type="PANTHER" id="PTHR22677">
    <property type="entry name" value="ANKYRIN REPEAT DOMAIN-CONTAINING PROTEIN 60"/>
    <property type="match status" value="1"/>
</dbReference>
<dbReference type="SUPFAM" id="SSF48403">
    <property type="entry name" value="Ankyrin repeat"/>
    <property type="match status" value="1"/>
</dbReference>
<sequence>MPVKRLPPNPSLDHLKHQAKDLLKAHSGRDPGAAQRLREFHPRFLNTADADIFTAALKLSDAQLAIARERGFLSWSRLKSHIEMPEPSDQINLPRHERIKDSVFRRAVDLLDAGDVAGLCDHLKLHPGLARQRVVFEGVNYFRNPTLFEFIAGNPIRHETMPPNIVDVAQTILDAGVEQVALDETLMLVATGARPRECRLQVPLIDFLCRQGADPSSALQAAVLHEELEAATALIACGGRITLPVAAGLGLIDDFNRLFPSASSEQRHLALTMAADLGHFEIVKLLLDMGEDPDRYNPVGGHSHTTPLHQAAWRGHDNIVRLLVEHGARIDTKDLLWTGTPAGWARHGGRKEIEAYLLAQEAKKN</sequence>
<gene>
    <name evidence="2" type="ORF">HDF16_006069</name>
</gene>
<dbReference type="PROSITE" id="PS50297">
    <property type="entry name" value="ANK_REP_REGION"/>
    <property type="match status" value="1"/>
</dbReference>
<dbReference type="PROSITE" id="PS50088">
    <property type="entry name" value="ANK_REPEAT"/>
    <property type="match status" value="2"/>
</dbReference>
<comment type="caution">
    <text evidence="2">The sequence shown here is derived from an EMBL/GenBank/DDBJ whole genome shotgun (WGS) entry which is preliminary data.</text>
</comment>
<protein>
    <recommendedName>
        <fullName evidence="4">Ankyrin repeat protein</fullName>
    </recommendedName>
</protein>
<dbReference type="AlphaFoldDB" id="A0A7W7ZKB9"/>
<proteinExistence type="predicted"/>
<dbReference type="InterPro" id="IPR036770">
    <property type="entry name" value="Ankyrin_rpt-contain_sf"/>
</dbReference>
<name>A0A7W7ZKB9_9BACT</name>
<evidence type="ECO:0008006" key="4">
    <source>
        <dbReference type="Google" id="ProtNLM"/>
    </source>
</evidence>
<evidence type="ECO:0000313" key="2">
    <source>
        <dbReference type="EMBL" id="MBB5061333.1"/>
    </source>
</evidence>
<dbReference type="Gene3D" id="1.25.40.20">
    <property type="entry name" value="Ankyrin repeat-containing domain"/>
    <property type="match status" value="1"/>
</dbReference>
<dbReference type="SMART" id="SM00248">
    <property type="entry name" value="ANK"/>
    <property type="match status" value="3"/>
</dbReference>
<keyword evidence="3" id="KW-1185">Reference proteome</keyword>